<gene>
    <name evidence="2" type="ORF">P0Y49_11565</name>
</gene>
<dbReference type="PROSITE" id="PS51015">
    <property type="entry name" value="YDG"/>
    <property type="match status" value="1"/>
</dbReference>
<dbReference type="GO" id="GO:0044027">
    <property type="term" value="P:negative regulation of gene expression via chromosomal CpG island methylation"/>
    <property type="evidence" value="ECO:0007669"/>
    <property type="project" value="TreeGrafter"/>
</dbReference>
<dbReference type="Pfam" id="PF02182">
    <property type="entry name" value="SAD_SRA"/>
    <property type="match status" value="1"/>
</dbReference>
<dbReference type="Pfam" id="PF13391">
    <property type="entry name" value="HNH_2"/>
    <property type="match status" value="1"/>
</dbReference>
<dbReference type="CDD" id="cd00085">
    <property type="entry name" value="HNHc"/>
    <property type="match status" value="1"/>
</dbReference>
<dbReference type="SUPFAM" id="SSF88697">
    <property type="entry name" value="PUA domain-like"/>
    <property type="match status" value="1"/>
</dbReference>
<dbReference type="EMBL" id="CP119313">
    <property type="protein sequence ID" value="WEK17432.1"/>
    <property type="molecule type" value="Genomic_DNA"/>
</dbReference>
<reference evidence="2" key="1">
    <citation type="submission" date="2023-03" db="EMBL/GenBank/DDBJ databases">
        <title>Andean soil-derived lignocellulolytic bacterial consortium as a source of novel taxa and putative plastic-active enzymes.</title>
        <authorList>
            <person name="Diaz-Garcia L."/>
            <person name="Chuvochina M."/>
            <person name="Feuerriegel G."/>
            <person name="Bunk B."/>
            <person name="Sproer C."/>
            <person name="Streit W.R."/>
            <person name="Rodriguez L.M."/>
            <person name="Overmann J."/>
            <person name="Jimenez D.J."/>
        </authorList>
    </citation>
    <scope>NUCLEOTIDE SEQUENCE</scope>
    <source>
        <strain evidence="2">MAG 3858</strain>
    </source>
</reference>
<dbReference type="GO" id="GO:0016567">
    <property type="term" value="P:protein ubiquitination"/>
    <property type="evidence" value="ECO:0007669"/>
    <property type="project" value="TreeGrafter"/>
</dbReference>
<dbReference type="PANTHER" id="PTHR14140">
    <property type="entry name" value="E3 UBIQUITIN-PROTEIN LIGASE UHRF-RELATED"/>
    <property type="match status" value="1"/>
</dbReference>
<dbReference type="InterPro" id="IPR045134">
    <property type="entry name" value="UHRF1/2-like"/>
</dbReference>
<protein>
    <submittedName>
        <fullName evidence="2">YDG/SRA domain-containing protein</fullName>
    </submittedName>
</protein>
<dbReference type="Proteomes" id="UP001214530">
    <property type="component" value="Chromosome"/>
</dbReference>
<dbReference type="REBASE" id="967131">
    <property type="entry name" value="Psp3858ORF11565P"/>
</dbReference>
<feature type="domain" description="YDG" evidence="1">
    <location>
        <begin position="7"/>
        <end position="150"/>
    </location>
</feature>
<evidence type="ECO:0000259" key="1">
    <source>
        <dbReference type="PROSITE" id="PS51015"/>
    </source>
</evidence>
<dbReference type="PANTHER" id="PTHR14140:SF27">
    <property type="entry name" value="OS04G0289800 PROTEIN"/>
    <property type="match status" value="1"/>
</dbReference>
<evidence type="ECO:0000313" key="2">
    <source>
        <dbReference type="EMBL" id="WEK17432.1"/>
    </source>
</evidence>
<dbReference type="SMART" id="SM00507">
    <property type="entry name" value="HNHc"/>
    <property type="match status" value="1"/>
</dbReference>
<dbReference type="GO" id="GO:0061630">
    <property type="term" value="F:ubiquitin protein ligase activity"/>
    <property type="evidence" value="ECO:0007669"/>
    <property type="project" value="TreeGrafter"/>
</dbReference>
<evidence type="ECO:0000313" key="3">
    <source>
        <dbReference type="Proteomes" id="UP001214530"/>
    </source>
</evidence>
<dbReference type="InterPro" id="IPR015947">
    <property type="entry name" value="PUA-like_sf"/>
</dbReference>
<dbReference type="Gene3D" id="1.10.30.50">
    <property type="match status" value="1"/>
</dbReference>
<sequence>MANIKFGEIDGVKENDVFVDRKHLASVGVHRPLQAGIDGNGKEGSSSIVLNGGYVDDIDLGEVIIYTGHGGNDSDTKKQIKDQSWGSSGNKGLLISEMHGLPVRIIRGANHKSQFSPKIGYKYGGLYLITEHSYVKGKDGFGICRFRLEKLSSLLIASEFNEVEEQVTESDGATSRIPTTVLRIVRDTKLSREIKKMYNYTCQVCGLRIEFNGIGYAEAAHIRPLGKPHNGMDVKGNLLCLCPNHHVMFDKGHFTINNRFELIGIEGELNVIASHKINKDCIDYHYSHFSSGNDQ</sequence>
<dbReference type="Gene3D" id="2.30.280.10">
    <property type="entry name" value="SRA-YDG"/>
    <property type="match status" value="1"/>
</dbReference>
<name>A0AAJ6B4C1_9SPHI</name>
<dbReference type="InterPro" id="IPR003105">
    <property type="entry name" value="SRA_YDG"/>
</dbReference>
<accession>A0AAJ6B4C1</accession>
<dbReference type="InterPro" id="IPR003615">
    <property type="entry name" value="HNH_nuc"/>
</dbReference>
<dbReference type="InterPro" id="IPR036987">
    <property type="entry name" value="SRA-YDG_sf"/>
</dbReference>
<organism evidence="2 3">
    <name type="scientific">Candidatus Pedobacter colombiensis</name>
    <dbReference type="NCBI Taxonomy" id="3121371"/>
    <lineage>
        <taxon>Bacteria</taxon>
        <taxon>Pseudomonadati</taxon>
        <taxon>Bacteroidota</taxon>
        <taxon>Sphingobacteriia</taxon>
        <taxon>Sphingobacteriales</taxon>
        <taxon>Sphingobacteriaceae</taxon>
        <taxon>Pedobacter</taxon>
    </lineage>
</organism>
<dbReference type="SMART" id="SM00466">
    <property type="entry name" value="SRA"/>
    <property type="match status" value="1"/>
</dbReference>
<proteinExistence type="predicted"/>
<dbReference type="AlphaFoldDB" id="A0AAJ6B4C1"/>